<feature type="domain" description="EF-hand" evidence="2">
    <location>
        <begin position="66"/>
        <end position="101"/>
    </location>
</feature>
<dbReference type="Gene3D" id="1.10.238.10">
    <property type="entry name" value="EF-hand"/>
    <property type="match status" value="1"/>
</dbReference>
<proteinExistence type="predicted"/>
<evidence type="ECO:0000313" key="4">
    <source>
        <dbReference type="Proteomes" id="UP001626550"/>
    </source>
</evidence>
<organism evidence="3 4">
    <name type="scientific">Cichlidogyrus casuarinus</name>
    <dbReference type="NCBI Taxonomy" id="1844966"/>
    <lineage>
        <taxon>Eukaryota</taxon>
        <taxon>Metazoa</taxon>
        <taxon>Spiralia</taxon>
        <taxon>Lophotrochozoa</taxon>
        <taxon>Platyhelminthes</taxon>
        <taxon>Monogenea</taxon>
        <taxon>Monopisthocotylea</taxon>
        <taxon>Dactylogyridea</taxon>
        <taxon>Ancyrocephalidae</taxon>
        <taxon>Cichlidogyrus</taxon>
    </lineage>
</organism>
<dbReference type="Pfam" id="PF13499">
    <property type="entry name" value="EF-hand_7"/>
    <property type="match status" value="1"/>
</dbReference>
<dbReference type="InterPro" id="IPR018247">
    <property type="entry name" value="EF_Hand_1_Ca_BS"/>
</dbReference>
<keyword evidence="4" id="KW-1185">Reference proteome</keyword>
<evidence type="ECO:0000256" key="1">
    <source>
        <dbReference type="ARBA" id="ARBA00022837"/>
    </source>
</evidence>
<feature type="domain" description="EF-hand" evidence="2">
    <location>
        <begin position="26"/>
        <end position="61"/>
    </location>
</feature>
<dbReference type="SUPFAM" id="SSF47473">
    <property type="entry name" value="EF-hand"/>
    <property type="match status" value="1"/>
</dbReference>
<gene>
    <name evidence="3" type="primary">GPD2_1</name>
    <name evidence="3" type="ORF">Ciccas_000560</name>
</gene>
<reference evidence="3 4" key="1">
    <citation type="submission" date="2024-11" db="EMBL/GenBank/DDBJ databases">
        <title>Adaptive evolution of stress response genes in parasites aligns with host niche diversity.</title>
        <authorList>
            <person name="Hahn C."/>
            <person name="Resl P."/>
        </authorList>
    </citation>
    <scope>NUCLEOTIDE SEQUENCE [LARGE SCALE GENOMIC DNA]</scope>
    <source>
        <strain evidence="3">EGGRZ-B1_66</strain>
        <tissue evidence="3">Body</tissue>
    </source>
</reference>
<sequence>MQAYVENEMGLGLKATQNIPLHFTKSETDDLIKQFKDIDVNNKGFITLSDLRKFFNKKNTKEEDRISEETLRTILLEVDLNRNGQIDALEFLQFMSALKTGTVINSSFKHALKRDKITVDRSCGGV</sequence>
<dbReference type="Proteomes" id="UP001626550">
    <property type="component" value="Unassembled WGS sequence"/>
</dbReference>
<protein>
    <submittedName>
        <fullName evidence="3">Glycerol-3-phosphate dehydrogenase</fullName>
    </submittedName>
</protein>
<comment type="caution">
    <text evidence="3">The sequence shown here is derived from an EMBL/GenBank/DDBJ whole genome shotgun (WGS) entry which is preliminary data.</text>
</comment>
<keyword evidence="1" id="KW-0106">Calcium</keyword>
<dbReference type="PROSITE" id="PS50222">
    <property type="entry name" value="EF_HAND_2"/>
    <property type="match status" value="2"/>
</dbReference>
<dbReference type="SMART" id="SM00054">
    <property type="entry name" value="EFh"/>
    <property type="match status" value="2"/>
</dbReference>
<accession>A0ABD2QMN3</accession>
<dbReference type="InterPro" id="IPR002048">
    <property type="entry name" value="EF_hand_dom"/>
</dbReference>
<evidence type="ECO:0000313" key="3">
    <source>
        <dbReference type="EMBL" id="KAL3320749.1"/>
    </source>
</evidence>
<dbReference type="AlphaFoldDB" id="A0ABD2QMN3"/>
<name>A0ABD2QMN3_9PLAT</name>
<dbReference type="CDD" id="cd00051">
    <property type="entry name" value="EFh"/>
    <property type="match status" value="1"/>
</dbReference>
<dbReference type="EMBL" id="JBJKFK010000032">
    <property type="protein sequence ID" value="KAL3320749.1"/>
    <property type="molecule type" value="Genomic_DNA"/>
</dbReference>
<dbReference type="PROSITE" id="PS00018">
    <property type="entry name" value="EF_HAND_1"/>
    <property type="match status" value="1"/>
</dbReference>
<dbReference type="InterPro" id="IPR011992">
    <property type="entry name" value="EF-hand-dom_pair"/>
</dbReference>
<evidence type="ECO:0000259" key="2">
    <source>
        <dbReference type="PROSITE" id="PS50222"/>
    </source>
</evidence>